<reference evidence="1" key="1">
    <citation type="submission" date="2021-02" db="EMBL/GenBank/DDBJ databases">
        <authorList>
            <person name="Nowell W R."/>
        </authorList>
    </citation>
    <scope>NUCLEOTIDE SEQUENCE</scope>
</reference>
<accession>A0A819VFJ7</accession>
<name>A0A819VFJ7_9BILA</name>
<dbReference type="Proteomes" id="UP000663823">
    <property type="component" value="Unassembled WGS sequence"/>
</dbReference>
<feature type="non-terminal residue" evidence="1">
    <location>
        <position position="1"/>
    </location>
</feature>
<proteinExistence type="predicted"/>
<comment type="caution">
    <text evidence="1">The sequence shown here is derived from an EMBL/GenBank/DDBJ whole genome shotgun (WGS) entry which is preliminary data.</text>
</comment>
<organism evidence="1 2">
    <name type="scientific">Rotaria sordida</name>
    <dbReference type="NCBI Taxonomy" id="392033"/>
    <lineage>
        <taxon>Eukaryota</taxon>
        <taxon>Metazoa</taxon>
        <taxon>Spiralia</taxon>
        <taxon>Gnathifera</taxon>
        <taxon>Rotifera</taxon>
        <taxon>Eurotatoria</taxon>
        <taxon>Bdelloidea</taxon>
        <taxon>Philodinida</taxon>
        <taxon>Philodinidae</taxon>
        <taxon>Rotaria</taxon>
    </lineage>
</organism>
<protein>
    <submittedName>
        <fullName evidence="1">Uncharacterized protein</fullName>
    </submittedName>
</protein>
<dbReference type="AlphaFoldDB" id="A0A819VFJ7"/>
<evidence type="ECO:0000313" key="2">
    <source>
        <dbReference type="Proteomes" id="UP000663823"/>
    </source>
</evidence>
<sequence>MFIEFIIVKKTVANSLALKLLDPNYSAFREVWLGQFRTPKCSSNILKAMYGMCLSTPRFSAFIFDGSFLSNELLSLLRGQITIEESDFDEAIELSIHISTVLIKQIILQYDNNTRIDLRNQPTIKDDRKFEKLQPITAQIAQLAMTTQLLPQRAACALHLVYAMACGAKFLLNPEEYIESLSTIFVQSECDFVVRFPFNHGLLDGLIMLIFHIVQIDPQKSIGTLIDCGLFYILWQQLRAAFHSFYPNSMNEEMSLITTSDWILISRDGIHQLLQLTLELFLQRMHKCLSLLIQSESVIFESLSMMLSKELTEQLDVKSSSSLTTDVVTLTCNIFMFPFSIETSETFLERTL</sequence>
<evidence type="ECO:0000313" key="1">
    <source>
        <dbReference type="EMBL" id="CAF4108069.1"/>
    </source>
</evidence>
<gene>
    <name evidence="1" type="ORF">OTI717_LOCUS34400</name>
</gene>
<dbReference type="EMBL" id="CAJOAX010012211">
    <property type="protein sequence ID" value="CAF4108069.1"/>
    <property type="molecule type" value="Genomic_DNA"/>
</dbReference>